<dbReference type="Pfam" id="PF00300">
    <property type="entry name" value="His_Phos_1"/>
    <property type="match status" value="1"/>
</dbReference>
<dbReference type="GO" id="GO:0005829">
    <property type="term" value="C:cytosol"/>
    <property type="evidence" value="ECO:0007669"/>
    <property type="project" value="TreeGrafter"/>
</dbReference>
<feature type="active site" description="Tele-phosphohistidine intermediate" evidence="2">
    <location>
        <position position="19"/>
    </location>
</feature>
<accession>A0A1I0BIZ2</accession>
<evidence type="ECO:0000313" key="5">
    <source>
        <dbReference type="Proteomes" id="UP000242642"/>
    </source>
</evidence>
<feature type="binding site" evidence="3">
    <location>
        <position position="68"/>
    </location>
    <ligand>
        <name>substrate</name>
    </ligand>
</feature>
<dbReference type="PANTHER" id="PTHR46517:SF1">
    <property type="entry name" value="FRUCTOSE-2,6-BISPHOSPHATASE TIGAR"/>
    <property type="match status" value="1"/>
</dbReference>
<feature type="binding site" evidence="3">
    <location>
        <begin position="18"/>
        <end position="25"/>
    </location>
    <ligand>
        <name>substrate</name>
    </ligand>
</feature>
<dbReference type="InterPro" id="IPR029033">
    <property type="entry name" value="His_PPase_superfam"/>
</dbReference>
<dbReference type="InterPro" id="IPR013078">
    <property type="entry name" value="His_Pase_superF_clade-1"/>
</dbReference>
<dbReference type="PANTHER" id="PTHR46517">
    <property type="entry name" value="FRUCTOSE-2,6-BISPHOSPHATASE TIGAR"/>
    <property type="match status" value="1"/>
</dbReference>
<evidence type="ECO:0000313" key="4">
    <source>
        <dbReference type="EMBL" id="SET06595.1"/>
    </source>
</evidence>
<keyword evidence="1" id="KW-0378">Hydrolase</keyword>
<dbReference type="Proteomes" id="UP000242642">
    <property type="component" value="Unassembled WGS sequence"/>
</dbReference>
<dbReference type="GO" id="GO:0043456">
    <property type="term" value="P:regulation of pentose-phosphate shunt"/>
    <property type="evidence" value="ECO:0007669"/>
    <property type="project" value="TreeGrafter"/>
</dbReference>
<dbReference type="STRING" id="1123402.SAMN02583745_01266"/>
<protein>
    <submittedName>
        <fullName evidence="4">Probable phosphoglycerate mutase</fullName>
    </submittedName>
</protein>
<reference evidence="5" key="1">
    <citation type="submission" date="2016-10" db="EMBL/GenBank/DDBJ databases">
        <authorList>
            <person name="Varghese N."/>
            <person name="Submissions S."/>
        </authorList>
    </citation>
    <scope>NUCLEOTIDE SEQUENCE [LARGE SCALE GENOMIC DNA]</scope>
    <source>
        <strain evidence="5">DSM 18579</strain>
    </source>
</reference>
<evidence type="ECO:0000256" key="2">
    <source>
        <dbReference type="PIRSR" id="PIRSR613078-1"/>
    </source>
</evidence>
<dbReference type="SMART" id="SM00855">
    <property type="entry name" value="PGAM"/>
    <property type="match status" value="1"/>
</dbReference>
<keyword evidence="5" id="KW-1185">Reference proteome</keyword>
<dbReference type="RefSeq" id="WP_093318724.1">
    <property type="nucleotide sequence ID" value="NZ_FOHV01000008.1"/>
</dbReference>
<gene>
    <name evidence="4" type="ORF">SAMN02583745_01266</name>
</gene>
<dbReference type="CDD" id="cd07067">
    <property type="entry name" value="HP_PGM_like"/>
    <property type="match status" value="1"/>
</dbReference>
<dbReference type="OrthoDB" id="9783269at2"/>
<dbReference type="GO" id="GO:0045820">
    <property type="term" value="P:negative regulation of glycolytic process"/>
    <property type="evidence" value="ECO:0007669"/>
    <property type="project" value="TreeGrafter"/>
</dbReference>
<feature type="active site" description="Proton donor/acceptor" evidence="2">
    <location>
        <position position="95"/>
    </location>
</feature>
<proteinExistence type="predicted"/>
<organism evidence="4 5">
    <name type="scientific">Thorsellia anophelis DSM 18579</name>
    <dbReference type="NCBI Taxonomy" id="1123402"/>
    <lineage>
        <taxon>Bacteria</taxon>
        <taxon>Pseudomonadati</taxon>
        <taxon>Pseudomonadota</taxon>
        <taxon>Gammaproteobacteria</taxon>
        <taxon>Enterobacterales</taxon>
        <taxon>Thorselliaceae</taxon>
        <taxon>Thorsellia</taxon>
    </lineage>
</organism>
<dbReference type="SUPFAM" id="SSF53254">
    <property type="entry name" value="Phosphoglycerate mutase-like"/>
    <property type="match status" value="1"/>
</dbReference>
<dbReference type="InterPro" id="IPR051695">
    <property type="entry name" value="Phosphoglycerate_Mutase"/>
</dbReference>
<sequence>MNRHINEQSTKVIFWIVRHGKTMFNLTSRVQGWSDTPLIKEGEAVVRNLSQGLKSINFDAAYSSDSGRARQTLKILLENQPHLNGRFIEDWRLRELNFGIFEGEKDAVMKDEIAKLINQSPLERQESSKPSIFADKVAELSLQQQGDSSSWPAENYYTLTNRLKSALLDITNQHAKLGSNITPNILIVSHGVAIWALWEMIDELRGYQGGGIQNASIMKIRVLEDDTFELIIANDMSYLN</sequence>
<evidence type="ECO:0000256" key="3">
    <source>
        <dbReference type="PIRSR" id="PIRSR613078-2"/>
    </source>
</evidence>
<dbReference type="Gene3D" id="3.40.50.1240">
    <property type="entry name" value="Phosphoglycerate mutase-like"/>
    <property type="match status" value="1"/>
</dbReference>
<dbReference type="GO" id="GO:0004331">
    <property type="term" value="F:fructose-2,6-bisphosphate 2-phosphatase activity"/>
    <property type="evidence" value="ECO:0007669"/>
    <property type="project" value="TreeGrafter"/>
</dbReference>
<dbReference type="AlphaFoldDB" id="A0A1I0BIZ2"/>
<evidence type="ECO:0000256" key="1">
    <source>
        <dbReference type="ARBA" id="ARBA00022801"/>
    </source>
</evidence>
<dbReference type="EMBL" id="FOHV01000008">
    <property type="protein sequence ID" value="SET06595.1"/>
    <property type="molecule type" value="Genomic_DNA"/>
</dbReference>
<name>A0A1I0BIZ2_9GAMM</name>